<accession>A0A5N5SLB8</accession>
<dbReference type="EMBL" id="SEYY01023464">
    <property type="protein sequence ID" value="KAB7494843.1"/>
    <property type="molecule type" value="Genomic_DNA"/>
</dbReference>
<keyword evidence="3" id="KW-0449">Lipoprotein</keyword>
<dbReference type="InterPro" id="IPR055366">
    <property type="entry name" value="SVIP_metazoa"/>
</dbReference>
<dbReference type="GO" id="GO:0005789">
    <property type="term" value="C:endoplasmic reticulum membrane"/>
    <property type="evidence" value="ECO:0007669"/>
    <property type="project" value="TreeGrafter"/>
</dbReference>
<dbReference type="AlphaFoldDB" id="A0A5N5SLB8"/>
<feature type="region of interest" description="Disordered" evidence="4">
    <location>
        <begin position="1"/>
        <end position="91"/>
    </location>
</feature>
<name>A0A5N5SLB8_9CRUS</name>
<sequence length="91" mass="10549">MGICSSCFGEPSTYETPKSANYVKQPDPEERRQQMLEAAERRKREQESKGLQNPERVKAKQRRMEELEKKQEEMEGYQNQGGGGGLKWQVN</sequence>
<comment type="caution">
    <text evidence="5">The sequence shown here is derived from an EMBL/GenBank/DDBJ whole genome shotgun (WGS) entry which is preliminary data.</text>
</comment>
<dbReference type="OrthoDB" id="10066206at2759"/>
<feature type="compositionally biased region" description="Gly residues" evidence="4">
    <location>
        <begin position="79"/>
        <end position="91"/>
    </location>
</feature>
<dbReference type="GO" id="GO:1904153">
    <property type="term" value="P:negative regulation of retrograde protein transport, ER to cytosol"/>
    <property type="evidence" value="ECO:0007669"/>
    <property type="project" value="TreeGrafter"/>
</dbReference>
<dbReference type="GO" id="GO:1904240">
    <property type="term" value="P:negative regulation of VCP-NPL4-UFD1 AAA ATPase complex assembly"/>
    <property type="evidence" value="ECO:0007669"/>
    <property type="project" value="TreeGrafter"/>
</dbReference>
<dbReference type="PANTHER" id="PTHR35269">
    <property type="entry name" value="SMALL VCP/P97-INTERACTING PROTEIN"/>
    <property type="match status" value="1"/>
</dbReference>
<evidence type="ECO:0000256" key="3">
    <source>
        <dbReference type="ARBA" id="ARBA00023288"/>
    </source>
</evidence>
<dbReference type="GO" id="GO:0010508">
    <property type="term" value="P:positive regulation of autophagy"/>
    <property type="evidence" value="ECO:0007669"/>
    <property type="project" value="TreeGrafter"/>
</dbReference>
<keyword evidence="2" id="KW-0564">Palmitate</keyword>
<keyword evidence="1" id="KW-0519">Myristate</keyword>
<evidence type="ECO:0000256" key="1">
    <source>
        <dbReference type="ARBA" id="ARBA00022707"/>
    </source>
</evidence>
<organism evidence="5 6">
    <name type="scientific">Armadillidium nasatum</name>
    <dbReference type="NCBI Taxonomy" id="96803"/>
    <lineage>
        <taxon>Eukaryota</taxon>
        <taxon>Metazoa</taxon>
        <taxon>Ecdysozoa</taxon>
        <taxon>Arthropoda</taxon>
        <taxon>Crustacea</taxon>
        <taxon>Multicrustacea</taxon>
        <taxon>Malacostraca</taxon>
        <taxon>Eumalacostraca</taxon>
        <taxon>Peracarida</taxon>
        <taxon>Isopoda</taxon>
        <taxon>Oniscidea</taxon>
        <taxon>Crinocheta</taxon>
        <taxon>Armadillidiidae</taxon>
        <taxon>Armadillidium</taxon>
    </lineage>
</organism>
<protein>
    <recommendedName>
        <fullName evidence="7">Small VCP/p97-interacting protein</fullName>
    </recommendedName>
</protein>
<dbReference type="Proteomes" id="UP000326759">
    <property type="component" value="Unassembled WGS sequence"/>
</dbReference>
<evidence type="ECO:0000313" key="5">
    <source>
        <dbReference type="EMBL" id="KAB7494843.1"/>
    </source>
</evidence>
<dbReference type="PANTHER" id="PTHR35269:SF1">
    <property type="entry name" value="SMALL VCP_P97-INTERACTING PROTEIN"/>
    <property type="match status" value="1"/>
</dbReference>
<evidence type="ECO:0000256" key="4">
    <source>
        <dbReference type="SAM" id="MobiDB-lite"/>
    </source>
</evidence>
<dbReference type="GO" id="GO:1904293">
    <property type="term" value="P:negative regulation of ERAD pathway"/>
    <property type="evidence" value="ECO:0007669"/>
    <property type="project" value="TreeGrafter"/>
</dbReference>
<evidence type="ECO:0000313" key="6">
    <source>
        <dbReference type="Proteomes" id="UP000326759"/>
    </source>
</evidence>
<feature type="compositionally biased region" description="Basic and acidic residues" evidence="4">
    <location>
        <begin position="26"/>
        <end position="48"/>
    </location>
</feature>
<proteinExistence type="predicted"/>
<dbReference type="InterPro" id="IPR031632">
    <property type="entry name" value="SVIP"/>
</dbReference>
<dbReference type="Pfam" id="PF15811">
    <property type="entry name" value="SVIP"/>
    <property type="match status" value="1"/>
</dbReference>
<feature type="compositionally biased region" description="Basic and acidic residues" evidence="4">
    <location>
        <begin position="55"/>
        <end position="73"/>
    </location>
</feature>
<keyword evidence="6" id="KW-1185">Reference proteome</keyword>
<evidence type="ECO:0000256" key="2">
    <source>
        <dbReference type="ARBA" id="ARBA00023139"/>
    </source>
</evidence>
<reference evidence="5 6" key="1">
    <citation type="journal article" date="2019" name="PLoS Biol.">
        <title>Sex chromosomes control vertical transmission of feminizing Wolbachia symbionts in an isopod.</title>
        <authorList>
            <person name="Becking T."/>
            <person name="Chebbi M.A."/>
            <person name="Giraud I."/>
            <person name="Moumen B."/>
            <person name="Laverre T."/>
            <person name="Caubet Y."/>
            <person name="Peccoud J."/>
            <person name="Gilbert C."/>
            <person name="Cordaux R."/>
        </authorList>
    </citation>
    <scope>NUCLEOTIDE SEQUENCE [LARGE SCALE GENOMIC DNA]</scope>
    <source>
        <strain evidence="5">ANa2</strain>
        <tissue evidence="5">Whole body excluding digestive tract and cuticle</tissue>
    </source>
</reference>
<evidence type="ECO:0008006" key="7">
    <source>
        <dbReference type="Google" id="ProtNLM"/>
    </source>
</evidence>
<gene>
    <name evidence="5" type="ORF">Anas_04498</name>
</gene>